<accession>A0A2A6CS30</accession>
<evidence type="ECO:0000256" key="1">
    <source>
        <dbReference type="SAM" id="MobiDB-lite"/>
    </source>
</evidence>
<dbReference type="EnsemblMetazoa" id="PPA14044.1">
    <property type="protein sequence ID" value="PPA14044.1"/>
    <property type="gene ID" value="WBGene00103598"/>
</dbReference>
<accession>A0A8R1YFU7</accession>
<keyword evidence="3" id="KW-1185">Reference proteome</keyword>
<feature type="compositionally biased region" description="Basic and acidic residues" evidence="1">
    <location>
        <begin position="70"/>
        <end position="84"/>
    </location>
</feature>
<feature type="region of interest" description="Disordered" evidence="1">
    <location>
        <begin position="1"/>
        <end position="40"/>
    </location>
</feature>
<reference evidence="2" key="2">
    <citation type="submission" date="2022-06" db="UniProtKB">
        <authorList>
            <consortium name="EnsemblMetazoa"/>
        </authorList>
    </citation>
    <scope>IDENTIFICATION</scope>
    <source>
        <strain evidence="2">PS312</strain>
    </source>
</reference>
<proteinExistence type="predicted"/>
<feature type="region of interest" description="Disordered" evidence="1">
    <location>
        <begin position="59"/>
        <end position="84"/>
    </location>
</feature>
<reference evidence="3" key="1">
    <citation type="journal article" date="2008" name="Nat. Genet.">
        <title>The Pristionchus pacificus genome provides a unique perspective on nematode lifestyle and parasitism.</title>
        <authorList>
            <person name="Dieterich C."/>
            <person name="Clifton S.W."/>
            <person name="Schuster L.N."/>
            <person name="Chinwalla A."/>
            <person name="Delehaunty K."/>
            <person name="Dinkelacker I."/>
            <person name="Fulton L."/>
            <person name="Fulton R."/>
            <person name="Godfrey J."/>
            <person name="Minx P."/>
            <person name="Mitreva M."/>
            <person name="Roeseler W."/>
            <person name="Tian H."/>
            <person name="Witte H."/>
            <person name="Yang S.P."/>
            <person name="Wilson R.K."/>
            <person name="Sommer R.J."/>
        </authorList>
    </citation>
    <scope>NUCLEOTIDE SEQUENCE [LARGE SCALE GENOMIC DNA]</scope>
    <source>
        <strain evidence="3">PS312</strain>
    </source>
</reference>
<feature type="compositionally biased region" description="Basic and acidic residues" evidence="1">
    <location>
        <begin position="115"/>
        <end position="124"/>
    </location>
</feature>
<evidence type="ECO:0000313" key="3">
    <source>
        <dbReference type="Proteomes" id="UP000005239"/>
    </source>
</evidence>
<feature type="compositionally biased region" description="Basic and acidic residues" evidence="1">
    <location>
        <begin position="1"/>
        <end position="11"/>
    </location>
</feature>
<evidence type="ECO:0000313" key="2">
    <source>
        <dbReference type="EnsemblMetazoa" id="PPA14044.1"/>
    </source>
</evidence>
<sequence>MDLHASGDFHSGDSINMPKIPIHDTPKSTSNNKRRSADFAGGDFDESLIVDEMKKLCHEDNDFDGEERDESVKTDSSESSVDDYKKKIASDSYWSSKLRAQRRVAKRRTAISQEEGMRVRRILSDEPSFSQ</sequence>
<protein>
    <submittedName>
        <fullName evidence="2">Uncharacterized protein</fullName>
    </submittedName>
</protein>
<organism evidence="2 3">
    <name type="scientific">Pristionchus pacificus</name>
    <name type="common">Parasitic nematode worm</name>
    <dbReference type="NCBI Taxonomy" id="54126"/>
    <lineage>
        <taxon>Eukaryota</taxon>
        <taxon>Metazoa</taxon>
        <taxon>Ecdysozoa</taxon>
        <taxon>Nematoda</taxon>
        <taxon>Chromadorea</taxon>
        <taxon>Rhabditida</taxon>
        <taxon>Rhabditina</taxon>
        <taxon>Diplogasteromorpha</taxon>
        <taxon>Diplogasteroidea</taxon>
        <taxon>Neodiplogasteridae</taxon>
        <taxon>Pristionchus</taxon>
    </lineage>
</organism>
<dbReference type="AlphaFoldDB" id="A0A2A6CS30"/>
<name>A0A2A6CS30_PRIPA</name>
<gene>
    <name evidence="2" type="primary">WBGene00103598</name>
</gene>
<feature type="region of interest" description="Disordered" evidence="1">
    <location>
        <begin position="112"/>
        <end position="131"/>
    </location>
</feature>
<dbReference type="Proteomes" id="UP000005239">
    <property type="component" value="Unassembled WGS sequence"/>
</dbReference>